<protein>
    <submittedName>
        <fullName evidence="1">Uncharacterized protein</fullName>
    </submittedName>
</protein>
<evidence type="ECO:0000313" key="1">
    <source>
        <dbReference type="EMBL" id="MDG4977453.1"/>
    </source>
</evidence>
<evidence type="ECO:0000313" key="2">
    <source>
        <dbReference type="Proteomes" id="UP001152598"/>
    </source>
</evidence>
<gene>
    <name evidence="1" type="ORF">OGZ50_11995</name>
</gene>
<proteinExistence type="predicted"/>
<reference evidence="1" key="2">
    <citation type="journal article" date="2023" name="Food Microbiol.">
        <title>Evaluation of the fermentation potential of lactic acid bacteria isolated from herbs, fruits and vegetables as starter cultures in nut-based milk alternatives.</title>
        <authorList>
            <person name="Huang W."/>
            <person name="Dong A."/>
            <person name="Pham H.T."/>
            <person name="Zhou C."/>
            <person name="Huo Z."/>
            <person name="Watjen A.P."/>
            <person name="Prakash S."/>
            <person name="Bang-Berthelsen C.H."/>
            <person name="Turner M.S."/>
        </authorList>
    </citation>
    <scope>NUCLEOTIDE SEQUENCE</scope>
    <source>
        <strain evidence="1">54</strain>
    </source>
</reference>
<dbReference type="RefSeq" id="WP_278228523.1">
    <property type="nucleotide sequence ID" value="NZ_JAOWLV010000010.1"/>
</dbReference>
<accession>A0AAP3Z369</accession>
<organism evidence="1 2">
    <name type="scientific">Lactococcus lactis</name>
    <dbReference type="NCBI Taxonomy" id="1358"/>
    <lineage>
        <taxon>Bacteria</taxon>
        <taxon>Bacillati</taxon>
        <taxon>Bacillota</taxon>
        <taxon>Bacilli</taxon>
        <taxon>Lactobacillales</taxon>
        <taxon>Streptococcaceae</taxon>
        <taxon>Lactococcus</taxon>
    </lineage>
</organism>
<name>A0AAP3Z369_9LACT</name>
<dbReference type="EMBL" id="JAOWLV010000010">
    <property type="protein sequence ID" value="MDG4977453.1"/>
    <property type="molecule type" value="Genomic_DNA"/>
</dbReference>
<comment type="caution">
    <text evidence="1">The sequence shown here is derived from an EMBL/GenBank/DDBJ whole genome shotgun (WGS) entry which is preliminary data.</text>
</comment>
<sequence>MCFFLFKRTVGNDPTFNRVSFAKQRRGLALLQSVNQTDVLATSSREMVALSGVNKIKSMNEAYI</sequence>
<reference evidence="1" key="1">
    <citation type="submission" date="2022-10" db="EMBL/GenBank/DDBJ databases">
        <authorList>
            <person name="Turner M.S."/>
            <person name="Huang W."/>
        </authorList>
    </citation>
    <scope>NUCLEOTIDE SEQUENCE</scope>
    <source>
        <strain evidence="1">54</strain>
    </source>
</reference>
<dbReference type="AlphaFoldDB" id="A0AAP3Z369"/>
<dbReference type="Proteomes" id="UP001152598">
    <property type="component" value="Unassembled WGS sequence"/>
</dbReference>